<dbReference type="PROSITE" id="PS00018">
    <property type="entry name" value="EF_HAND_1"/>
    <property type="match status" value="1"/>
</dbReference>
<dbReference type="Gene3D" id="1.10.530.10">
    <property type="match status" value="1"/>
</dbReference>
<dbReference type="InterPro" id="IPR002048">
    <property type="entry name" value="EF_hand_dom"/>
</dbReference>
<gene>
    <name evidence="2" type="ORF">AAD027_17250</name>
</gene>
<dbReference type="SUPFAM" id="SSF53955">
    <property type="entry name" value="Lysozyme-like"/>
    <property type="match status" value="1"/>
</dbReference>
<dbReference type="EMBL" id="JBBWWT010000012">
    <property type="protein sequence ID" value="MEL1266104.1"/>
    <property type="molecule type" value="Genomic_DNA"/>
</dbReference>
<evidence type="ECO:0000313" key="3">
    <source>
        <dbReference type="Proteomes" id="UP001459204"/>
    </source>
</evidence>
<accession>A0ABU9J5E6</accession>
<keyword evidence="2" id="KW-0378">Hydrolase</keyword>
<dbReference type="PROSITE" id="PS50222">
    <property type="entry name" value="EF_HAND_2"/>
    <property type="match status" value="1"/>
</dbReference>
<dbReference type="Pfam" id="PF00182">
    <property type="entry name" value="Glyco_hydro_19"/>
    <property type="match status" value="1"/>
</dbReference>
<protein>
    <submittedName>
        <fullName evidence="2">Glycoside hydrolase family 19 protein</fullName>
    </submittedName>
</protein>
<keyword evidence="3" id="KW-1185">Reference proteome</keyword>
<sequence>MTRPLLHLEVFSGDDVEAFIRQCRRYADHLPKAQYTLLKLNTGDKLGSDATLPEAVRATVGTVKGAQVVALNSAPLHVGPDGKRWRKVTAQTGESSVTGWVEEAGRLVTPWHWTGFTTLDAPSTRAGTWWSSVAEYYEHRFNRGPRPAESAFYQQLRKAIDTDGDGDLSEKELDAALHNRLLAPVIGRTIARHESEWYKPEQKFGVLDQLAALVGPKAQESVAKEKPRIERLQWWNAVQAKVPGFPSGKVYHFHPVGLAGNFQCNCGCINVNKFLEEYNRRHGEFSNSLGQTFDQASLVHLKTLIQGIVDYYKSKGRECYIPHIAYMLATARHETLWNGIYFEPRTEGGGQSYFNKYDPVLASTQAHRNRAVAMENTDKGDGYKYRGRGYVQLTWKVNYRRCGEHLGIDLVNSPDSALTARYASGCMIHGMYEGIFTGRRITSYLNESTTDYVNARRAINGLDKADLIAGYANLFESILEKSKC</sequence>
<dbReference type="InterPro" id="IPR000726">
    <property type="entry name" value="Glyco_hydro_19_cat"/>
</dbReference>
<comment type="caution">
    <text evidence="2">The sequence shown here is derived from an EMBL/GenBank/DDBJ whole genome shotgun (WGS) entry which is preliminary data.</text>
</comment>
<proteinExistence type="predicted"/>
<feature type="domain" description="EF-hand" evidence="1">
    <location>
        <begin position="148"/>
        <end position="183"/>
    </location>
</feature>
<evidence type="ECO:0000313" key="2">
    <source>
        <dbReference type="EMBL" id="MEL1266104.1"/>
    </source>
</evidence>
<dbReference type="GO" id="GO:0016787">
    <property type="term" value="F:hydrolase activity"/>
    <property type="evidence" value="ECO:0007669"/>
    <property type="project" value="UniProtKB-KW"/>
</dbReference>
<name>A0ABU9J5E6_9GAMM</name>
<dbReference type="InterPro" id="IPR018247">
    <property type="entry name" value="EF_Hand_1_Ca_BS"/>
</dbReference>
<dbReference type="RefSeq" id="WP_341727276.1">
    <property type="nucleotide sequence ID" value="NZ_JBBWWT010000012.1"/>
</dbReference>
<organism evidence="2 3">
    <name type="scientific">Pseudoxanthomonas putridarboris</name>
    <dbReference type="NCBI Taxonomy" id="752605"/>
    <lineage>
        <taxon>Bacteria</taxon>
        <taxon>Pseudomonadati</taxon>
        <taxon>Pseudomonadota</taxon>
        <taxon>Gammaproteobacteria</taxon>
        <taxon>Lysobacterales</taxon>
        <taxon>Lysobacteraceae</taxon>
        <taxon>Pseudoxanthomonas</taxon>
    </lineage>
</organism>
<dbReference type="Proteomes" id="UP001459204">
    <property type="component" value="Unassembled WGS sequence"/>
</dbReference>
<dbReference type="InterPro" id="IPR023346">
    <property type="entry name" value="Lysozyme-like_dom_sf"/>
</dbReference>
<reference evidence="2 3" key="1">
    <citation type="submission" date="2024-04" db="EMBL/GenBank/DDBJ databases">
        <title>Draft genome sequence of Pseudoxanthomonas putridarboris WD12.</title>
        <authorList>
            <person name="Oh J."/>
        </authorList>
    </citation>
    <scope>NUCLEOTIDE SEQUENCE [LARGE SCALE GENOMIC DNA]</scope>
    <source>
        <strain evidence="2 3">WD12</strain>
    </source>
</reference>
<evidence type="ECO:0000259" key="1">
    <source>
        <dbReference type="PROSITE" id="PS50222"/>
    </source>
</evidence>